<dbReference type="InterPro" id="IPR050400">
    <property type="entry name" value="Bact_Cytoskel_RodZ"/>
</dbReference>
<keyword evidence="1" id="KW-0472">Membrane</keyword>
<dbReference type="Proteomes" id="UP000254329">
    <property type="component" value="Unassembled WGS sequence"/>
</dbReference>
<protein>
    <submittedName>
        <fullName evidence="3">Transcriptional regulator with an N-terminal xre-type HTH domain</fullName>
    </submittedName>
</protein>
<dbReference type="InterPro" id="IPR025194">
    <property type="entry name" value="RodZ-like_C"/>
</dbReference>
<evidence type="ECO:0000259" key="2">
    <source>
        <dbReference type="Pfam" id="PF13464"/>
    </source>
</evidence>
<dbReference type="PANTHER" id="PTHR34475:SF1">
    <property type="entry name" value="CYTOSKELETON PROTEIN RODZ"/>
    <property type="match status" value="1"/>
</dbReference>
<organism evidence="3 4">
    <name type="scientific">Canicola haemoglobinophilus</name>
    <dbReference type="NCBI Taxonomy" id="733"/>
    <lineage>
        <taxon>Bacteria</taxon>
        <taxon>Pseudomonadati</taxon>
        <taxon>Pseudomonadota</taxon>
        <taxon>Gammaproteobacteria</taxon>
        <taxon>Pasteurellales</taxon>
        <taxon>Pasteurellaceae</taxon>
        <taxon>Canicola</taxon>
    </lineage>
</organism>
<evidence type="ECO:0000256" key="1">
    <source>
        <dbReference type="SAM" id="Phobius"/>
    </source>
</evidence>
<keyword evidence="1" id="KW-0812">Transmembrane</keyword>
<dbReference type="RefSeq" id="WP_078219059.1">
    <property type="nucleotide sequence ID" value="NZ_MUXZ01000030.1"/>
</dbReference>
<sequence>MTILNEKVAQTVNNDELSLGEYFRVTREKLQLSLDDVSKQLNLRPAILQLLENNELTHKSIPATFMKGYVRSYAKFLRIPEEIWTVAITSLEENTQHDLGKNARSTKAVNQYSSHGRWIGYVTILVLLIAAGMTALWWWENYQKSTQERDTFVQNYVENTPTNVVDTQAETAVENTLVAPVDNSPITSSSESNFVETQQNIVNEEAVVEKTTTPSAVVKEQSAVQNSQDIVVTKNAETESLATNSEAVVAGDLQIEIIGPNCWISVKDAKRKVLAQKEYKQGEILTFNEGAPYSLIIGAPSNVKITYKGEHYPLKVDGRVAKFKLQ</sequence>
<keyword evidence="4" id="KW-1185">Reference proteome</keyword>
<dbReference type="AlphaFoldDB" id="A0A1V4AZC7"/>
<feature type="domain" description="Cytoskeleton protein RodZ-like C-terminal" evidence="2">
    <location>
        <begin position="261"/>
        <end position="324"/>
    </location>
</feature>
<dbReference type="Pfam" id="PF13413">
    <property type="entry name" value="HTH_25"/>
    <property type="match status" value="1"/>
</dbReference>
<dbReference type="Pfam" id="PF13464">
    <property type="entry name" value="RodZ_C"/>
    <property type="match status" value="1"/>
</dbReference>
<dbReference type="GO" id="GO:0003677">
    <property type="term" value="F:DNA binding"/>
    <property type="evidence" value="ECO:0007669"/>
    <property type="project" value="InterPro"/>
</dbReference>
<evidence type="ECO:0000313" key="3">
    <source>
        <dbReference type="EMBL" id="STO60028.1"/>
    </source>
</evidence>
<name>A0A1V4AZC7_9PAST</name>
<dbReference type="PANTHER" id="PTHR34475">
    <property type="match status" value="1"/>
</dbReference>
<dbReference type="STRING" id="733.B0186_09075"/>
<dbReference type="EMBL" id="UGHF01000001">
    <property type="protein sequence ID" value="STO60028.1"/>
    <property type="molecule type" value="Genomic_DNA"/>
</dbReference>
<dbReference type="InterPro" id="IPR010982">
    <property type="entry name" value="Lambda_DNA-bd_dom_sf"/>
</dbReference>
<gene>
    <name evidence="3" type="primary">rodZ</name>
    <name evidence="3" type="ORF">NCTC1659_01298</name>
</gene>
<reference evidence="3 4" key="1">
    <citation type="submission" date="2018-06" db="EMBL/GenBank/DDBJ databases">
        <authorList>
            <consortium name="Pathogen Informatics"/>
            <person name="Doyle S."/>
        </authorList>
    </citation>
    <scope>NUCLEOTIDE SEQUENCE [LARGE SCALE GENOMIC DNA]</scope>
    <source>
        <strain evidence="3 4">NCTC1659</strain>
    </source>
</reference>
<feature type="transmembrane region" description="Helical" evidence="1">
    <location>
        <begin position="118"/>
        <end position="139"/>
    </location>
</feature>
<keyword evidence="1" id="KW-1133">Transmembrane helix</keyword>
<proteinExistence type="predicted"/>
<accession>A0A1V4AZC7</accession>
<dbReference type="Gene3D" id="1.10.260.40">
    <property type="entry name" value="lambda repressor-like DNA-binding domains"/>
    <property type="match status" value="1"/>
</dbReference>
<evidence type="ECO:0000313" key="4">
    <source>
        <dbReference type="Proteomes" id="UP000254329"/>
    </source>
</evidence>